<dbReference type="SUPFAM" id="SSF57903">
    <property type="entry name" value="FYVE/PHD zinc finger"/>
    <property type="match status" value="1"/>
</dbReference>
<evidence type="ECO:0000256" key="4">
    <source>
        <dbReference type="ARBA" id="ARBA00022499"/>
    </source>
</evidence>
<keyword evidence="11" id="KW-0832">Ubl conjugation</keyword>
<keyword evidence="5" id="KW-0597">Phosphoprotein</keyword>
<evidence type="ECO:0000256" key="1">
    <source>
        <dbReference type="ARBA" id="ARBA00000900"/>
    </source>
</evidence>
<dbReference type="Proteomes" id="UP000504632">
    <property type="component" value="Chromosome 1"/>
</dbReference>
<dbReference type="PROSITE" id="PS51157">
    <property type="entry name" value="ZF_UBR"/>
    <property type="match status" value="1"/>
</dbReference>
<evidence type="ECO:0000259" key="18">
    <source>
        <dbReference type="PROSITE" id="PS51157"/>
    </source>
</evidence>
<evidence type="ECO:0000256" key="17">
    <source>
        <dbReference type="SAM" id="MobiDB-lite"/>
    </source>
</evidence>
<feature type="zinc finger region" description="UBR-type" evidence="16">
    <location>
        <begin position="36"/>
        <end position="108"/>
    </location>
</feature>
<evidence type="ECO:0000256" key="14">
    <source>
        <dbReference type="ARBA" id="ARBA00078314"/>
    </source>
</evidence>
<comment type="pathway">
    <text evidence="2">Protein modification; protein ubiquitination.</text>
</comment>
<protein>
    <recommendedName>
        <fullName evidence="13">Putative E3 ubiquitin-protein ligase UBR7</fullName>
        <ecNumber evidence="3">2.3.2.27</ecNumber>
    </recommendedName>
    <alternativeName>
        <fullName evidence="14">N-recognin-7</fullName>
    </alternativeName>
    <alternativeName>
        <fullName evidence="15">RING-type E3 ubiquitin transferase UBR7</fullName>
    </alternativeName>
</protein>
<sequence>MSANGGDESTLSLADISVDDDELREAFAVLAGSDPEKCSYPEGYMKRQAVFACNTCTSGDMEPAGVCLACANHCHDGHDIFELYTKRNFRCDCGNGKFGSFECKLNPGKDRQNIKNQYNHNFFGRYCACDRPYPDDDDQVNDEMIQCVVCEDWYHSKHLGCLVVDSEELLEMVCESCMNKAPFLWTYASHYAVPPLTKLSPCKEDSEVNVEEEEEASGGDKKESPCASGREWASTSCSTQNGTKLVTNGTAGVKRTHQEMENCPMKCQSKSVHCVLRELKAKELTRVPEGAVFWPYFWRAKLCTCTDCKRAYVKAGVEFLLDETDTLLAYENKGKSQTWTGEELLMSCLSSLDRVQQLEIIYQFNDLKTELTEFLQQFADEGKVVTPEAIRTFFEDLQNRKRRRTNVGQYYCS</sequence>
<evidence type="ECO:0000256" key="9">
    <source>
        <dbReference type="ARBA" id="ARBA00022786"/>
    </source>
</evidence>
<evidence type="ECO:0000256" key="13">
    <source>
        <dbReference type="ARBA" id="ARBA00071060"/>
    </source>
</evidence>
<dbReference type="OrthoDB" id="10262564at2759"/>
<keyword evidence="10" id="KW-0862">Zinc</keyword>
<evidence type="ECO:0000256" key="2">
    <source>
        <dbReference type="ARBA" id="ARBA00004906"/>
    </source>
</evidence>
<dbReference type="Pfam" id="PF02207">
    <property type="entry name" value="zf-UBR"/>
    <property type="match status" value="1"/>
</dbReference>
<gene>
    <name evidence="20" type="primary">LOC115818228</name>
</gene>
<evidence type="ECO:0000256" key="6">
    <source>
        <dbReference type="ARBA" id="ARBA00022679"/>
    </source>
</evidence>
<dbReference type="InterPro" id="IPR003126">
    <property type="entry name" value="Znf_UBR"/>
</dbReference>
<dbReference type="GO" id="GO:0008270">
    <property type="term" value="F:zinc ion binding"/>
    <property type="evidence" value="ECO:0007669"/>
    <property type="project" value="UniProtKB-KW"/>
</dbReference>
<evidence type="ECO:0000256" key="5">
    <source>
        <dbReference type="ARBA" id="ARBA00022553"/>
    </source>
</evidence>
<dbReference type="InterPro" id="IPR011011">
    <property type="entry name" value="Znf_FYVE_PHD"/>
</dbReference>
<evidence type="ECO:0000313" key="19">
    <source>
        <dbReference type="Proteomes" id="UP000504632"/>
    </source>
</evidence>
<evidence type="ECO:0000256" key="15">
    <source>
        <dbReference type="ARBA" id="ARBA00083573"/>
    </source>
</evidence>
<evidence type="ECO:0000256" key="7">
    <source>
        <dbReference type="ARBA" id="ARBA00022723"/>
    </source>
</evidence>
<comment type="catalytic activity">
    <reaction evidence="1">
        <text>S-ubiquitinyl-[E2 ubiquitin-conjugating enzyme]-L-cysteine + [acceptor protein]-L-lysine = [E2 ubiquitin-conjugating enzyme]-L-cysteine + N(6)-ubiquitinyl-[acceptor protein]-L-lysine.</text>
        <dbReference type="EC" id="2.3.2.27"/>
    </reaction>
</comment>
<reference evidence="20" key="1">
    <citation type="submission" date="2025-08" db="UniProtKB">
        <authorList>
            <consortium name="RefSeq"/>
        </authorList>
    </citation>
    <scope>IDENTIFICATION</scope>
</reference>
<evidence type="ECO:0000256" key="16">
    <source>
        <dbReference type="PROSITE-ProRule" id="PRU00508"/>
    </source>
</evidence>
<dbReference type="InParanoid" id="A0A6J2VZC3"/>
<comment type="function">
    <text evidence="12">E3 ubiquitin-protein ligase which is a component of the N-end rule pathway. Recognizes and binds to proteins bearing specific N-terminal residues that are destabilizing according to the N-end rule, leading to their ubiquitination and subsequent degradation.</text>
</comment>
<evidence type="ECO:0000256" key="11">
    <source>
        <dbReference type="ARBA" id="ARBA00022843"/>
    </source>
</evidence>
<name>A0A6J2VZC3_CHACN</name>
<proteinExistence type="predicted"/>
<dbReference type="InterPro" id="IPR047506">
    <property type="entry name" value="UBR7-like_UBR-box"/>
</dbReference>
<dbReference type="GO" id="GO:0061630">
    <property type="term" value="F:ubiquitin protein ligase activity"/>
    <property type="evidence" value="ECO:0007669"/>
    <property type="project" value="UniProtKB-EC"/>
</dbReference>
<evidence type="ECO:0000256" key="10">
    <source>
        <dbReference type="ARBA" id="ARBA00022833"/>
    </source>
</evidence>
<dbReference type="CDD" id="cd19677">
    <property type="entry name" value="UBR-box_UBR7"/>
    <property type="match status" value="1"/>
</dbReference>
<evidence type="ECO:0000256" key="3">
    <source>
        <dbReference type="ARBA" id="ARBA00012483"/>
    </source>
</evidence>
<dbReference type="InterPro" id="IPR013083">
    <property type="entry name" value="Znf_RING/FYVE/PHD"/>
</dbReference>
<dbReference type="CDD" id="cd15542">
    <property type="entry name" value="PHD_UBR7"/>
    <property type="match status" value="1"/>
</dbReference>
<dbReference type="GO" id="GO:0005737">
    <property type="term" value="C:cytoplasm"/>
    <property type="evidence" value="ECO:0007669"/>
    <property type="project" value="TreeGrafter"/>
</dbReference>
<dbReference type="PANTHER" id="PTHR13513">
    <property type="entry name" value="E3 UBIQUITIN-PROTEIN LIGASE UBR7"/>
    <property type="match status" value="1"/>
</dbReference>
<keyword evidence="19" id="KW-1185">Reference proteome</keyword>
<evidence type="ECO:0000256" key="12">
    <source>
        <dbReference type="ARBA" id="ARBA00055627"/>
    </source>
</evidence>
<keyword evidence="6" id="KW-0808">Transferase</keyword>
<keyword evidence="4" id="KW-1017">Isopeptide bond</keyword>
<organism evidence="19 20">
    <name type="scientific">Chanos chanos</name>
    <name type="common">Milkfish</name>
    <name type="synonym">Mugil chanos</name>
    <dbReference type="NCBI Taxonomy" id="29144"/>
    <lineage>
        <taxon>Eukaryota</taxon>
        <taxon>Metazoa</taxon>
        <taxon>Chordata</taxon>
        <taxon>Craniata</taxon>
        <taxon>Vertebrata</taxon>
        <taxon>Euteleostomi</taxon>
        <taxon>Actinopterygii</taxon>
        <taxon>Neopterygii</taxon>
        <taxon>Teleostei</taxon>
        <taxon>Ostariophysi</taxon>
        <taxon>Gonorynchiformes</taxon>
        <taxon>Chanidae</taxon>
        <taxon>Chanos</taxon>
    </lineage>
</organism>
<keyword evidence="9" id="KW-0833">Ubl conjugation pathway</keyword>
<dbReference type="InterPro" id="IPR040204">
    <property type="entry name" value="UBR7"/>
</dbReference>
<dbReference type="AlphaFoldDB" id="A0A6J2VZC3"/>
<keyword evidence="8" id="KW-0863">Zinc-finger</keyword>
<feature type="compositionally biased region" description="Acidic residues" evidence="17">
    <location>
        <begin position="207"/>
        <end position="217"/>
    </location>
</feature>
<dbReference type="SMART" id="SM00396">
    <property type="entry name" value="ZnF_UBR1"/>
    <property type="match status" value="1"/>
</dbReference>
<keyword evidence="7" id="KW-0479">Metal-binding</keyword>
<feature type="region of interest" description="Disordered" evidence="17">
    <location>
        <begin position="204"/>
        <end position="240"/>
    </location>
</feature>
<evidence type="ECO:0000313" key="20">
    <source>
        <dbReference type="RefSeq" id="XP_030637412.1"/>
    </source>
</evidence>
<feature type="domain" description="UBR-type" evidence="18">
    <location>
        <begin position="36"/>
        <end position="108"/>
    </location>
</feature>
<dbReference type="PANTHER" id="PTHR13513:SF10">
    <property type="entry name" value="E3 UBIQUITIN-PROTEIN LIGASE UBR7"/>
    <property type="match status" value="1"/>
</dbReference>
<accession>A0A6J2VZC3</accession>
<evidence type="ECO:0000256" key="8">
    <source>
        <dbReference type="ARBA" id="ARBA00022771"/>
    </source>
</evidence>
<dbReference type="FunFam" id="3.30.40.10:FF:000183">
    <property type="entry name" value="putative E3 ubiquitin-protein ligase UBR7"/>
    <property type="match status" value="1"/>
</dbReference>
<dbReference type="EC" id="2.3.2.27" evidence="3"/>
<dbReference type="Gene3D" id="3.30.40.10">
    <property type="entry name" value="Zinc/RING finger domain, C3HC4 (zinc finger)"/>
    <property type="match status" value="1"/>
</dbReference>
<dbReference type="GeneID" id="115818228"/>
<dbReference type="RefSeq" id="XP_030637412.1">
    <property type="nucleotide sequence ID" value="XM_030781552.1"/>
</dbReference>